<dbReference type="AlphaFoldDB" id="A0A5C7AY89"/>
<proteinExistence type="predicted"/>
<evidence type="ECO:0000313" key="1">
    <source>
        <dbReference type="EMBL" id="TXE12499.1"/>
    </source>
</evidence>
<dbReference type="RefSeq" id="WP_146916320.1">
    <property type="nucleotide sequence ID" value="NZ_VORW01000003.1"/>
</dbReference>
<name>A0A5C7AY89_9BACT</name>
<reference evidence="1 2" key="1">
    <citation type="submission" date="2019-08" db="EMBL/GenBank/DDBJ databases">
        <title>Genomes sequence of Algoriphagus aquimarinus ACAM450.</title>
        <authorList>
            <person name="Bowman J.P."/>
        </authorList>
    </citation>
    <scope>NUCLEOTIDE SEQUENCE [LARGE SCALE GENOMIC DNA]</scope>
    <source>
        <strain evidence="1 2">ACAM 450</strain>
    </source>
</reference>
<dbReference type="EMBL" id="VORW01000003">
    <property type="protein sequence ID" value="TXE12499.1"/>
    <property type="molecule type" value="Genomic_DNA"/>
</dbReference>
<dbReference type="OrthoDB" id="826960at2"/>
<accession>A0A5C7AY89</accession>
<sequence length="126" mass="14538">MVNTYDINTSFSALNNEEQIIDSYELLESLIIDLEGQGTIRFKRDIILPFIKGNPSNIEKAFKEFLVNAMSLLQGQIETIEIIHIRNRHSWIFGLLVQDLTSGEVFKEKKENKKLLSELKLVISKK</sequence>
<protein>
    <submittedName>
        <fullName evidence="1">Uncharacterized protein</fullName>
    </submittedName>
</protein>
<organism evidence="1 2">
    <name type="scientific">Algoriphagus aquimarinus</name>
    <dbReference type="NCBI Taxonomy" id="237018"/>
    <lineage>
        <taxon>Bacteria</taxon>
        <taxon>Pseudomonadati</taxon>
        <taxon>Bacteroidota</taxon>
        <taxon>Cytophagia</taxon>
        <taxon>Cytophagales</taxon>
        <taxon>Cyclobacteriaceae</taxon>
        <taxon>Algoriphagus</taxon>
    </lineage>
</organism>
<evidence type="ECO:0000313" key="2">
    <source>
        <dbReference type="Proteomes" id="UP000321935"/>
    </source>
</evidence>
<comment type="caution">
    <text evidence="1">The sequence shown here is derived from an EMBL/GenBank/DDBJ whole genome shotgun (WGS) entry which is preliminary data.</text>
</comment>
<gene>
    <name evidence="1" type="ORF">ESV85_07720</name>
</gene>
<dbReference type="Proteomes" id="UP000321935">
    <property type="component" value="Unassembled WGS sequence"/>
</dbReference>